<organism evidence="6 7">
    <name type="scientific">Streptomyces xanthochromogenes</name>
    <dbReference type="NCBI Taxonomy" id="67384"/>
    <lineage>
        <taxon>Bacteria</taxon>
        <taxon>Bacillati</taxon>
        <taxon>Actinomycetota</taxon>
        <taxon>Actinomycetes</taxon>
        <taxon>Kitasatosporales</taxon>
        <taxon>Streptomycetaceae</taxon>
        <taxon>Streptomyces</taxon>
    </lineage>
</organism>
<dbReference type="InterPro" id="IPR012853">
    <property type="entry name" value="CPT"/>
</dbReference>
<evidence type="ECO:0000256" key="5">
    <source>
        <dbReference type="SAM" id="MobiDB-lite"/>
    </source>
</evidence>
<dbReference type="PROSITE" id="PS01075">
    <property type="entry name" value="ACETATE_KINASE_1"/>
    <property type="match status" value="1"/>
</dbReference>
<keyword evidence="4" id="KW-0067">ATP-binding</keyword>
<dbReference type="NCBIfam" id="NF033114">
    <property type="entry name" value="phos_trans_CPT"/>
    <property type="match status" value="1"/>
</dbReference>
<evidence type="ECO:0000256" key="4">
    <source>
        <dbReference type="ARBA" id="ARBA00022840"/>
    </source>
</evidence>
<evidence type="ECO:0000256" key="2">
    <source>
        <dbReference type="ARBA" id="ARBA00022741"/>
    </source>
</evidence>
<protein>
    <submittedName>
        <fullName evidence="6">O-phosphotransferase</fullName>
    </submittedName>
</protein>
<evidence type="ECO:0000256" key="3">
    <source>
        <dbReference type="ARBA" id="ARBA00022777"/>
    </source>
</evidence>
<dbReference type="InterPro" id="IPR023865">
    <property type="entry name" value="Aliphatic_acid_kinase_CS"/>
</dbReference>
<dbReference type="InterPro" id="IPR027417">
    <property type="entry name" value="P-loop_NTPase"/>
</dbReference>
<dbReference type="EMBL" id="BMUU01000021">
    <property type="protein sequence ID" value="GGY68834.1"/>
    <property type="molecule type" value="Genomic_DNA"/>
</dbReference>
<dbReference type="Pfam" id="PF07931">
    <property type="entry name" value="CPT"/>
    <property type="match status" value="1"/>
</dbReference>
<evidence type="ECO:0000256" key="1">
    <source>
        <dbReference type="ARBA" id="ARBA00022679"/>
    </source>
</evidence>
<dbReference type="Gene3D" id="3.40.50.300">
    <property type="entry name" value="P-loop containing nucleotide triphosphate hydrolases"/>
    <property type="match status" value="1"/>
</dbReference>
<sequence>MAGPGPAPTVARVTDQTRTPRCQVIVLNGGSSSGKSGIVRCLQAVLPGAWLAFGVDSVDAAMPASLRGEGGLEIGADGTVTVGPDYRRLSDAWARGVAAMVRAGAHVVLDEVFLDGADAQKRWQQALDGLDVLWVGVRCDPDTAAGRETARGDRVPGMARGQAESVHAGVRYDIEVDSAGAESMACARLIAERYARPARAGAPERARSGSGPGRDA</sequence>
<reference evidence="7" key="1">
    <citation type="journal article" date="2019" name="Int. J. Syst. Evol. Microbiol.">
        <title>The Global Catalogue of Microorganisms (GCM) 10K type strain sequencing project: providing services to taxonomists for standard genome sequencing and annotation.</title>
        <authorList>
            <consortium name="The Broad Institute Genomics Platform"/>
            <consortium name="The Broad Institute Genome Sequencing Center for Infectious Disease"/>
            <person name="Wu L."/>
            <person name="Ma J."/>
        </authorList>
    </citation>
    <scope>NUCLEOTIDE SEQUENCE [LARGE SCALE GENOMIC DNA]</scope>
    <source>
        <strain evidence="7">JCM 4594</strain>
    </source>
</reference>
<accession>A0ABQ3AZI2</accession>
<name>A0ABQ3AZI2_9ACTN</name>
<feature type="region of interest" description="Disordered" evidence="5">
    <location>
        <begin position="197"/>
        <end position="216"/>
    </location>
</feature>
<dbReference type="PIRSF" id="PIRSF007531">
    <property type="entry name" value="CPT"/>
    <property type="match status" value="1"/>
</dbReference>
<evidence type="ECO:0000313" key="6">
    <source>
        <dbReference type="EMBL" id="GGY68834.1"/>
    </source>
</evidence>
<dbReference type="SUPFAM" id="SSF52540">
    <property type="entry name" value="P-loop containing nucleoside triphosphate hydrolases"/>
    <property type="match status" value="1"/>
</dbReference>
<keyword evidence="3" id="KW-0418">Kinase</keyword>
<evidence type="ECO:0000313" key="7">
    <source>
        <dbReference type="Proteomes" id="UP000600946"/>
    </source>
</evidence>
<keyword evidence="7" id="KW-1185">Reference proteome</keyword>
<keyword evidence="2" id="KW-0547">Nucleotide-binding</keyword>
<gene>
    <name evidence="6" type="ORF">GCM10010326_74000</name>
</gene>
<comment type="caution">
    <text evidence="6">The sequence shown here is derived from an EMBL/GenBank/DDBJ whole genome shotgun (WGS) entry which is preliminary data.</text>
</comment>
<proteinExistence type="predicted"/>
<keyword evidence="1" id="KW-0808">Transferase</keyword>
<dbReference type="Proteomes" id="UP000600946">
    <property type="component" value="Unassembled WGS sequence"/>
</dbReference>